<reference evidence="11" key="1">
    <citation type="journal article" date="2019" name="Int. J. Syst. Evol. Microbiol.">
        <title>The Global Catalogue of Microorganisms (GCM) 10K type strain sequencing project: providing services to taxonomists for standard genome sequencing and annotation.</title>
        <authorList>
            <consortium name="The Broad Institute Genomics Platform"/>
            <consortium name="The Broad Institute Genome Sequencing Center for Infectious Disease"/>
            <person name="Wu L."/>
            <person name="Ma J."/>
        </authorList>
    </citation>
    <scope>NUCLEOTIDE SEQUENCE [LARGE SCALE GENOMIC DNA]</scope>
    <source>
        <strain evidence="11">JCM 11483</strain>
    </source>
</reference>
<feature type="transmembrane region" description="Helical" evidence="7">
    <location>
        <begin position="42"/>
        <end position="59"/>
    </location>
</feature>
<dbReference type="PANTHER" id="PTHR30043">
    <property type="entry name" value="PHOSPHONATES TRANSPORT SYSTEM PERMEASE PROTEIN"/>
    <property type="match status" value="1"/>
</dbReference>
<evidence type="ECO:0000256" key="5">
    <source>
        <dbReference type="ARBA" id="ARBA00022989"/>
    </source>
</evidence>
<keyword evidence="11" id="KW-1185">Reference proteome</keyword>
<evidence type="ECO:0000256" key="3">
    <source>
        <dbReference type="ARBA" id="ARBA00022475"/>
    </source>
</evidence>
<keyword evidence="4 7" id="KW-0812">Transmembrane</keyword>
<evidence type="ECO:0000256" key="1">
    <source>
        <dbReference type="ARBA" id="ARBA00004651"/>
    </source>
</evidence>
<evidence type="ECO:0000259" key="9">
    <source>
        <dbReference type="PROSITE" id="PS50928"/>
    </source>
</evidence>
<protein>
    <recommendedName>
        <fullName evidence="9">ABC transmembrane type-1 domain-containing protein</fullName>
    </recommendedName>
</protein>
<feature type="domain" description="ABC transmembrane type-1" evidence="9">
    <location>
        <begin position="161"/>
        <end position="349"/>
    </location>
</feature>
<proteinExistence type="inferred from homology"/>
<sequence length="357" mass="37883">MNAPAWTSGARPQAARTSQRATEQTSTERPTTARPSPPRRPVPTYLGLLGVAVVAFAVFCLTRESGTVLYLPLGSLRLWAPLNPLLGLAAMLAVLALCWRIRAGATAATGALGFMIVTYWAGATIDFTLSSIWERWSNLEGQLAAFVDPNWAYVVSVWPDWLTTLCMAIVATGFGCAIGLLLALLASPVSSPNNVVSQAVKALNSVVRSIPDVGWALLFVAMIGGTAYGLGPLAGVLALLMFNIGIVAKLVGETTDGIAPGPVEAVDAAGARLWQRNRLAVLPQILPGFVSYGLYVFELNIRASAAIGIVGVGGIGSELNLQMNRFAWENVAALMYALVAVVLLVDLLSLWIRRRLL</sequence>
<evidence type="ECO:0000313" key="10">
    <source>
        <dbReference type="EMBL" id="GAA3280958.1"/>
    </source>
</evidence>
<dbReference type="SUPFAM" id="SSF161098">
    <property type="entry name" value="MetI-like"/>
    <property type="match status" value="1"/>
</dbReference>
<dbReference type="PANTHER" id="PTHR30043:SF1">
    <property type="entry name" value="ABC TRANSPORT SYSTEM PERMEASE PROTEIN P69"/>
    <property type="match status" value="1"/>
</dbReference>
<feature type="transmembrane region" description="Helical" evidence="7">
    <location>
        <begin position="79"/>
        <end position="99"/>
    </location>
</feature>
<evidence type="ECO:0000256" key="7">
    <source>
        <dbReference type="RuleBase" id="RU363032"/>
    </source>
</evidence>
<dbReference type="Pfam" id="PF00528">
    <property type="entry name" value="BPD_transp_1"/>
    <property type="match status" value="1"/>
</dbReference>
<gene>
    <name evidence="10" type="ORF">GCM10020260_05800</name>
</gene>
<comment type="subcellular location">
    <subcellularLocation>
        <location evidence="1 7">Cell membrane</location>
        <topology evidence="1 7">Multi-pass membrane protein</topology>
    </subcellularLocation>
</comment>
<dbReference type="PROSITE" id="PS50928">
    <property type="entry name" value="ABC_TM1"/>
    <property type="match status" value="1"/>
</dbReference>
<evidence type="ECO:0000256" key="8">
    <source>
        <dbReference type="SAM" id="MobiDB-lite"/>
    </source>
</evidence>
<keyword evidence="5 7" id="KW-1133">Transmembrane helix</keyword>
<evidence type="ECO:0000256" key="6">
    <source>
        <dbReference type="ARBA" id="ARBA00023136"/>
    </source>
</evidence>
<dbReference type="Proteomes" id="UP001501736">
    <property type="component" value="Unassembled WGS sequence"/>
</dbReference>
<evidence type="ECO:0000313" key="11">
    <source>
        <dbReference type="Proteomes" id="UP001501736"/>
    </source>
</evidence>
<dbReference type="Gene3D" id="1.10.3720.10">
    <property type="entry name" value="MetI-like"/>
    <property type="match status" value="1"/>
</dbReference>
<feature type="compositionally biased region" description="Low complexity" evidence="8">
    <location>
        <begin position="25"/>
        <end position="34"/>
    </location>
</feature>
<keyword evidence="6 7" id="KW-0472">Membrane</keyword>
<name>A0ABP6RA60_9MICC</name>
<dbReference type="InterPro" id="IPR000515">
    <property type="entry name" value="MetI-like"/>
</dbReference>
<evidence type="ECO:0000256" key="2">
    <source>
        <dbReference type="ARBA" id="ARBA00022448"/>
    </source>
</evidence>
<feature type="region of interest" description="Disordered" evidence="8">
    <location>
        <begin position="1"/>
        <end position="40"/>
    </location>
</feature>
<accession>A0ABP6RA60</accession>
<comment type="similarity">
    <text evidence="7">Belongs to the binding-protein-dependent transport system permease family.</text>
</comment>
<dbReference type="CDD" id="cd06261">
    <property type="entry name" value="TM_PBP2"/>
    <property type="match status" value="1"/>
</dbReference>
<feature type="transmembrane region" description="Helical" evidence="7">
    <location>
        <begin position="333"/>
        <end position="352"/>
    </location>
</feature>
<organism evidence="10 11">
    <name type="scientific">Nesterenkonia halobia</name>
    <dbReference type="NCBI Taxonomy" id="37922"/>
    <lineage>
        <taxon>Bacteria</taxon>
        <taxon>Bacillati</taxon>
        <taxon>Actinomycetota</taxon>
        <taxon>Actinomycetes</taxon>
        <taxon>Micrococcales</taxon>
        <taxon>Micrococcaceae</taxon>
        <taxon>Nesterenkonia</taxon>
    </lineage>
</organism>
<feature type="compositionally biased region" description="Polar residues" evidence="8">
    <location>
        <begin position="15"/>
        <end position="24"/>
    </location>
</feature>
<keyword evidence="2 7" id="KW-0813">Transport</keyword>
<evidence type="ECO:0000256" key="4">
    <source>
        <dbReference type="ARBA" id="ARBA00022692"/>
    </source>
</evidence>
<dbReference type="InterPro" id="IPR035906">
    <property type="entry name" value="MetI-like_sf"/>
</dbReference>
<dbReference type="EMBL" id="BAAAYG010000003">
    <property type="protein sequence ID" value="GAA3280958.1"/>
    <property type="molecule type" value="Genomic_DNA"/>
</dbReference>
<feature type="transmembrane region" description="Helical" evidence="7">
    <location>
        <begin position="111"/>
        <end position="133"/>
    </location>
</feature>
<dbReference type="RefSeq" id="WP_344717999.1">
    <property type="nucleotide sequence ID" value="NZ_BAAAYG010000003.1"/>
</dbReference>
<dbReference type="NCBIfam" id="TIGR01097">
    <property type="entry name" value="PhnE"/>
    <property type="match status" value="1"/>
</dbReference>
<dbReference type="InterPro" id="IPR005769">
    <property type="entry name" value="PhnE/PtxC"/>
</dbReference>
<comment type="caution">
    <text evidence="10">The sequence shown here is derived from an EMBL/GenBank/DDBJ whole genome shotgun (WGS) entry which is preliminary data.</text>
</comment>
<keyword evidence="3" id="KW-1003">Cell membrane</keyword>
<feature type="transmembrane region" description="Helical" evidence="7">
    <location>
        <begin position="161"/>
        <end position="185"/>
    </location>
</feature>